<comment type="caution">
    <text evidence="1">The sequence shown here is derived from an EMBL/GenBank/DDBJ whole genome shotgun (WGS) entry which is preliminary data.</text>
</comment>
<protein>
    <submittedName>
        <fullName evidence="1">Uncharacterized protein</fullName>
    </submittedName>
</protein>
<reference evidence="2" key="1">
    <citation type="submission" date="2017-09" db="EMBL/GenBank/DDBJ databases">
        <title>Depth-based differentiation of microbial function through sediment-hosted aquifers and enrichment of novel symbionts in the deep terrestrial subsurface.</title>
        <authorList>
            <person name="Probst A.J."/>
            <person name="Ladd B."/>
            <person name="Jarett J.K."/>
            <person name="Geller-Mcgrath D.E."/>
            <person name="Sieber C.M.K."/>
            <person name="Emerson J.B."/>
            <person name="Anantharaman K."/>
            <person name="Thomas B.C."/>
            <person name="Malmstrom R."/>
            <person name="Stieglmeier M."/>
            <person name="Klingl A."/>
            <person name="Woyke T."/>
            <person name="Ryan C.M."/>
            <person name="Banfield J.F."/>
        </authorList>
    </citation>
    <scope>NUCLEOTIDE SEQUENCE [LARGE SCALE GENOMIC DNA]</scope>
</reference>
<dbReference type="EMBL" id="PFAL01000009">
    <property type="protein sequence ID" value="PIR95757.1"/>
    <property type="molecule type" value="Genomic_DNA"/>
</dbReference>
<organism evidence="1 2">
    <name type="scientific">Candidatus Falkowbacteria bacterium CG10_big_fil_rev_8_21_14_0_10_37_18</name>
    <dbReference type="NCBI Taxonomy" id="1974562"/>
    <lineage>
        <taxon>Bacteria</taxon>
        <taxon>Candidatus Falkowiibacteriota</taxon>
    </lineage>
</organism>
<accession>A0A2H0V9H3</accession>
<dbReference type="AlphaFoldDB" id="A0A2H0V9H3"/>
<proteinExistence type="predicted"/>
<name>A0A2H0V9H3_9BACT</name>
<sequence>MLKKISQIFPNYFVSGSVKNQKELDEAFKQYPNFSKTYIQTALYWQDTRKWYEDNWPKVYKYLDKNFLKKFQTETEHRSRAWEFHLATVLRDKGLNLEEKTWKTGPDFCIKTLSGKKVWIEAITCDLGKVDPVPPYPDMKPGVMYSFGGSIEEEHRPRALRITSAIGTKFEIFKKYLKNPESRVAKNDCLLIAINGATIQHFSDSSMLFKRAVFGQGPDILVRVQGQEKLKGGFYKPTPMIIKKKNNSEEEIPAIFMEMDDFSKISAVLYCGHTVSHSWINGFNVGDDFLFAYHSNPDNPIPENLFKFGHGIRKDLKMGSISDQEQK</sequence>
<gene>
    <name evidence="1" type="ORF">COT93_00720</name>
</gene>
<evidence type="ECO:0000313" key="2">
    <source>
        <dbReference type="Proteomes" id="UP000229972"/>
    </source>
</evidence>
<evidence type="ECO:0000313" key="1">
    <source>
        <dbReference type="EMBL" id="PIR95757.1"/>
    </source>
</evidence>
<dbReference type="Proteomes" id="UP000229972">
    <property type="component" value="Unassembled WGS sequence"/>
</dbReference>